<name>A0ABQ4NM05_9RHOB</name>
<keyword evidence="9" id="KW-0625">Polysaccharide transport</keyword>
<comment type="similarity">
    <text evidence="2 11">Belongs to the ABC-2 integral membrane protein family.</text>
</comment>
<keyword evidence="15" id="KW-1185">Reference proteome</keyword>
<gene>
    <name evidence="14" type="primary">rkpT1</name>
    <name evidence="14" type="ORF">JANAI62_18880</name>
</gene>
<evidence type="ECO:0000256" key="4">
    <source>
        <dbReference type="ARBA" id="ARBA00022475"/>
    </source>
</evidence>
<feature type="transmembrane region" description="Helical" evidence="11">
    <location>
        <begin position="92"/>
        <end position="111"/>
    </location>
</feature>
<evidence type="ECO:0000259" key="13">
    <source>
        <dbReference type="PROSITE" id="PS51012"/>
    </source>
</evidence>
<feature type="compositionally biased region" description="Polar residues" evidence="12">
    <location>
        <begin position="1"/>
        <end position="12"/>
    </location>
</feature>
<dbReference type="InterPro" id="IPR013525">
    <property type="entry name" value="ABC2_TM"/>
</dbReference>
<feature type="domain" description="ABC transmembrane type-2" evidence="13">
    <location>
        <begin position="62"/>
        <end position="284"/>
    </location>
</feature>
<evidence type="ECO:0000256" key="3">
    <source>
        <dbReference type="ARBA" id="ARBA00022448"/>
    </source>
</evidence>
<organism evidence="14 15">
    <name type="scientific">Jannaschia pagri</name>
    <dbReference type="NCBI Taxonomy" id="2829797"/>
    <lineage>
        <taxon>Bacteria</taxon>
        <taxon>Pseudomonadati</taxon>
        <taxon>Pseudomonadota</taxon>
        <taxon>Alphaproteobacteria</taxon>
        <taxon>Rhodobacterales</taxon>
        <taxon>Roseobacteraceae</taxon>
        <taxon>Jannaschia</taxon>
    </lineage>
</organism>
<evidence type="ECO:0000256" key="1">
    <source>
        <dbReference type="ARBA" id="ARBA00004651"/>
    </source>
</evidence>
<sequence length="291" mass="32191">MTATPDPMTSETAGPSPGPAPISATEAAALRPVRKTVRLSGIRTIVALILREMTSSYGRSPGGYAWMILEPLLGILFLTVLFVMIGLRSPQLGTNFAIFFATGILPFNMYMEVSNKTAQSINFSKALLSYPRVTYVDAILARITLTVLTQLLVAVLLISAIRGLFETRTVVQMEPILLSYAMAIVLGAGVGMLNCFLITQFPIWQQVWGIANRPLFFLSGIILILEGLPEQYKEYFLWNPLIHVTAQMRSGFYVGYDVVYVNPAYVFGVGLVLGLVGMVFLHRYHRDMLEL</sequence>
<keyword evidence="3 11" id="KW-0813">Transport</keyword>
<keyword evidence="10 11" id="KW-0472">Membrane</keyword>
<evidence type="ECO:0000313" key="14">
    <source>
        <dbReference type="EMBL" id="GIT95265.1"/>
    </source>
</evidence>
<dbReference type="PANTHER" id="PTHR30413:SF10">
    <property type="entry name" value="CAPSULE POLYSACCHARIDE EXPORT INNER-MEMBRANE PROTEIN CTRC"/>
    <property type="match status" value="1"/>
</dbReference>
<keyword evidence="7" id="KW-0972">Capsule biogenesis/degradation</keyword>
<evidence type="ECO:0000256" key="6">
    <source>
        <dbReference type="ARBA" id="ARBA00022692"/>
    </source>
</evidence>
<proteinExistence type="inferred from homology"/>
<reference evidence="14 15" key="1">
    <citation type="submission" date="2021-05" db="EMBL/GenBank/DDBJ databases">
        <title>Bacteria Genome sequencing.</title>
        <authorList>
            <person name="Takabe Y."/>
            <person name="Nakajima Y."/>
            <person name="Suzuki S."/>
            <person name="Shiozaki T."/>
        </authorList>
    </citation>
    <scope>NUCLEOTIDE SEQUENCE [LARGE SCALE GENOMIC DNA]</scope>
    <source>
        <strain evidence="14 15">AI_62</strain>
    </source>
</reference>
<dbReference type="PRINTS" id="PR00164">
    <property type="entry name" value="ABC2TRNSPORT"/>
</dbReference>
<dbReference type="Proteomes" id="UP000786693">
    <property type="component" value="Unassembled WGS sequence"/>
</dbReference>
<keyword evidence="8 11" id="KW-1133">Transmembrane helix</keyword>
<protein>
    <recommendedName>
        <fullName evidence="11">Transport permease protein</fullName>
    </recommendedName>
</protein>
<dbReference type="InterPro" id="IPR047817">
    <property type="entry name" value="ABC2_TM_bact-type"/>
</dbReference>
<keyword evidence="4 11" id="KW-1003">Cell membrane</keyword>
<evidence type="ECO:0000256" key="8">
    <source>
        <dbReference type="ARBA" id="ARBA00022989"/>
    </source>
</evidence>
<evidence type="ECO:0000256" key="12">
    <source>
        <dbReference type="SAM" id="MobiDB-lite"/>
    </source>
</evidence>
<feature type="transmembrane region" description="Helical" evidence="11">
    <location>
        <begin position="177"/>
        <end position="201"/>
    </location>
</feature>
<evidence type="ECO:0000256" key="10">
    <source>
        <dbReference type="ARBA" id="ARBA00023136"/>
    </source>
</evidence>
<dbReference type="InterPro" id="IPR000412">
    <property type="entry name" value="ABC_2_transport"/>
</dbReference>
<evidence type="ECO:0000256" key="7">
    <source>
        <dbReference type="ARBA" id="ARBA00022903"/>
    </source>
</evidence>
<feature type="region of interest" description="Disordered" evidence="12">
    <location>
        <begin position="1"/>
        <end position="21"/>
    </location>
</feature>
<feature type="transmembrane region" description="Helical" evidence="11">
    <location>
        <begin position="207"/>
        <end position="225"/>
    </location>
</feature>
<keyword evidence="6 11" id="KW-0812">Transmembrane</keyword>
<evidence type="ECO:0000256" key="5">
    <source>
        <dbReference type="ARBA" id="ARBA00022597"/>
    </source>
</evidence>
<evidence type="ECO:0000256" key="11">
    <source>
        <dbReference type="RuleBase" id="RU361157"/>
    </source>
</evidence>
<dbReference type="EMBL" id="BPFH01000003">
    <property type="protein sequence ID" value="GIT95265.1"/>
    <property type="molecule type" value="Genomic_DNA"/>
</dbReference>
<feature type="transmembrane region" description="Helical" evidence="11">
    <location>
        <begin position="262"/>
        <end position="281"/>
    </location>
</feature>
<dbReference type="PANTHER" id="PTHR30413">
    <property type="entry name" value="INNER MEMBRANE TRANSPORT PERMEASE"/>
    <property type="match status" value="1"/>
</dbReference>
<comment type="subcellular location">
    <subcellularLocation>
        <location evidence="11">Cell inner membrane</location>
        <topology evidence="11">Multi-pass membrane protein</topology>
    </subcellularLocation>
    <subcellularLocation>
        <location evidence="1">Cell membrane</location>
        <topology evidence="1">Multi-pass membrane protein</topology>
    </subcellularLocation>
</comment>
<evidence type="ECO:0000256" key="2">
    <source>
        <dbReference type="ARBA" id="ARBA00007783"/>
    </source>
</evidence>
<feature type="transmembrane region" description="Helical" evidence="11">
    <location>
        <begin position="139"/>
        <end position="165"/>
    </location>
</feature>
<evidence type="ECO:0000256" key="9">
    <source>
        <dbReference type="ARBA" id="ARBA00023047"/>
    </source>
</evidence>
<accession>A0ABQ4NM05</accession>
<keyword evidence="5" id="KW-0762">Sugar transport</keyword>
<evidence type="ECO:0000313" key="15">
    <source>
        <dbReference type="Proteomes" id="UP000786693"/>
    </source>
</evidence>
<feature type="transmembrane region" description="Helical" evidence="11">
    <location>
        <begin position="63"/>
        <end position="85"/>
    </location>
</feature>
<dbReference type="Pfam" id="PF01061">
    <property type="entry name" value="ABC2_membrane"/>
    <property type="match status" value="1"/>
</dbReference>
<comment type="caution">
    <text evidence="14">The sequence shown here is derived from an EMBL/GenBank/DDBJ whole genome shotgun (WGS) entry which is preliminary data.</text>
</comment>
<dbReference type="PROSITE" id="PS51012">
    <property type="entry name" value="ABC_TM2"/>
    <property type="match status" value="1"/>
</dbReference>